<comment type="caution">
    <text evidence="1">The sequence shown here is derived from an EMBL/GenBank/DDBJ whole genome shotgun (WGS) entry which is preliminary data.</text>
</comment>
<dbReference type="EMBL" id="CM046121">
    <property type="protein sequence ID" value="KAI8434331.1"/>
    <property type="molecule type" value="Genomic_DNA"/>
</dbReference>
<name>A0ACC0KDQ4_CHOFU</name>
<proteinExistence type="predicted"/>
<keyword evidence="2" id="KW-1185">Reference proteome</keyword>
<protein>
    <submittedName>
        <fullName evidence="1">Uncharacterized protein</fullName>
    </submittedName>
</protein>
<organism evidence="1 2">
    <name type="scientific">Choristoneura fumiferana</name>
    <name type="common">Spruce budworm moth</name>
    <name type="synonym">Archips fumiferana</name>
    <dbReference type="NCBI Taxonomy" id="7141"/>
    <lineage>
        <taxon>Eukaryota</taxon>
        <taxon>Metazoa</taxon>
        <taxon>Ecdysozoa</taxon>
        <taxon>Arthropoda</taxon>
        <taxon>Hexapoda</taxon>
        <taxon>Insecta</taxon>
        <taxon>Pterygota</taxon>
        <taxon>Neoptera</taxon>
        <taxon>Endopterygota</taxon>
        <taxon>Lepidoptera</taxon>
        <taxon>Glossata</taxon>
        <taxon>Ditrysia</taxon>
        <taxon>Tortricoidea</taxon>
        <taxon>Tortricidae</taxon>
        <taxon>Tortricinae</taxon>
        <taxon>Choristoneura</taxon>
    </lineage>
</organism>
<dbReference type="Proteomes" id="UP001064048">
    <property type="component" value="Chromosome 21"/>
</dbReference>
<evidence type="ECO:0000313" key="2">
    <source>
        <dbReference type="Proteomes" id="UP001064048"/>
    </source>
</evidence>
<evidence type="ECO:0000313" key="1">
    <source>
        <dbReference type="EMBL" id="KAI8434331.1"/>
    </source>
</evidence>
<reference evidence="1 2" key="1">
    <citation type="journal article" date="2022" name="Genome Biol. Evol.">
        <title>The Spruce Budworm Genome: Reconstructing the Evolutionary History of Antifreeze Proteins.</title>
        <authorList>
            <person name="Beliveau C."/>
            <person name="Gagne P."/>
            <person name="Picq S."/>
            <person name="Vernygora O."/>
            <person name="Keeling C.I."/>
            <person name="Pinkney K."/>
            <person name="Doucet D."/>
            <person name="Wen F."/>
            <person name="Johnston J.S."/>
            <person name="Maaroufi H."/>
            <person name="Boyle B."/>
            <person name="Laroche J."/>
            <person name="Dewar K."/>
            <person name="Juretic N."/>
            <person name="Blackburn G."/>
            <person name="Nisole A."/>
            <person name="Brunet B."/>
            <person name="Brandao M."/>
            <person name="Lumley L."/>
            <person name="Duan J."/>
            <person name="Quan G."/>
            <person name="Lucarotti C.J."/>
            <person name="Roe A.D."/>
            <person name="Sperling F.A.H."/>
            <person name="Levesque R.C."/>
            <person name="Cusson M."/>
        </authorList>
    </citation>
    <scope>NUCLEOTIDE SEQUENCE [LARGE SCALE GENOMIC DNA]</scope>
    <source>
        <strain evidence="1">Glfc:IPQL:Cfum</strain>
    </source>
</reference>
<accession>A0ACC0KDQ4</accession>
<sequence>MTEAKSPEELQKDLEQLKGWVAQQPHMPKDMDDKLLRRFLHSCYYDMGKAQKAMETFSSLRASSPELFKNRDPLSAETQHFLKIINIGHVKASGNRDLWLWQLNDPGLEKFDYLQDARLFFLTSDAWLLEADHLADCDIVVLDTKDITLRILTKLNISVARKLGKYQEEAMPIRLKQIHIYNAPGFIDKIFSVMKQFLHKDMAEMIHFHLPNSDTLYKYISKDDLPSDFGGNLPSMSEHMERVLKVLYKHRETLLNDNLWTAPEKKSKKKSKNASAVVTQSTDEMSFRSLAID</sequence>
<gene>
    <name evidence="1" type="ORF">MSG28_012403</name>
</gene>